<keyword evidence="2" id="KW-1185">Reference proteome</keyword>
<evidence type="ECO:0000313" key="2">
    <source>
        <dbReference type="Proteomes" id="UP001156666"/>
    </source>
</evidence>
<name>A0AA37SU71_9BACT</name>
<evidence type="ECO:0000313" key="1">
    <source>
        <dbReference type="EMBL" id="GLR18185.1"/>
    </source>
</evidence>
<gene>
    <name evidence="1" type="ORF">GCM10007940_28000</name>
</gene>
<proteinExistence type="predicted"/>
<accession>A0AA37SU71</accession>
<dbReference type="Proteomes" id="UP001156666">
    <property type="component" value="Unassembled WGS sequence"/>
</dbReference>
<reference evidence="1" key="2">
    <citation type="submission" date="2023-01" db="EMBL/GenBank/DDBJ databases">
        <title>Draft genome sequence of Portibacter lacus strain NBRC 108769.</title>
        <authorList>
            <person name="Sun Q."/>
            <person name="Mori K."/>
        </authorList>
    </citation>
    <scope>NUCLEOTIDE SEQUENCE</scope>
    <source>
        <strain evidence="1">NBRC 108769</strain>
    </source>
</reference>
<sequence>MVLLTLGISISGFAQSSSLSTFEEMWIISPEFKHTDIKASVSLAPESMTVQQFNSIKSFNDLNKIIADTPFLSLRLTPVHSKLGNKSKELKSPMISLGDRYQPGKKYKGWGSFLVVFQSGKEIVLGIPTHEPEKLKKYFEANKFLITDKMGKFNNLEIKEIRIENGTYGKTK</sequence>
<dbReference type="AlphaFoldDB" id="A0AA37SU71"/>
<dbReference type="EMBL" id="BSOH01000015">
    <property type="protein sequence ID" value="GLR18185.1"/>
    <property type="molecule type" value="Genomic_DNA"/>
</dbReference>
<reference evidence="1" key="1">
    <citation type="journal article" date="2014" name="Int. J. Syst. Evol. Microbiol.">
        <title>Complete genome sequence of Corynebacterium casei LMG S-19264T (=DSM 44701T), isolated from a smear-ripened cheese.</title>
        <authorList>
            <consortium name="US DOE Joint Genome Institute (JGI-PGF)"/>
            <person name="Walter F."/>
            <person name="Albersmeier A."/>
            <person name="Kalinowski J."/>
            <person name="Ruckert C."/>
        </authorList>
    </citation>
    <scope>NUCLEOTIDE SEQUENCE</scope>
    <source>
        <strain evidence="1">NBRC 108769</strain>
    </source>
</reference>
<comment type="caution">
    <text evidence="1">The sequence shown here is derived from an EMBL/GenBank/DDBJ whole genome shotgun (WGS) entry which is preliminary data.</text>
</comment>
<protein>
    <submittedName>
        <fullName evidence="1">Uncharacterized protein</fullName>
    </submittedName>
</protein>
<organism evidence="1 2">
    <name type="scientific">Portibacter lacus</name>
    <dbReference type="NCBI Taxonomy" id="1099794"/>
    <lineage>
        <taxon>Bacteria</taxon>
        <taxon>Pseudomonadati</taxon>
        <taxon>Bacteroidota</taxon>
        <taxon>Saprospiria</taxon>
        <taxon>Saprospirales</taxon>
        <taxon>Haliscomenobacteraceae</taxon>
        <taxon>Portibacter</taxon>
    </lineage>
</organism>